<accession>A0ABU3DPM3</accession>
<dbReference type="EMBL" id="JAVRHN010000003">
    <property type="protein sequence ID" value="MDT0685666.1"/>
    <property type="molecule type" value="Genomic_DNA"/>
</dbReference>
<dbReference type="Proteomes" id="UP001253848">
    <property type="component" value="Unassembled WGS sequence"/>
</dbReference>
<comment type="caution">
    <text evidence="1">The sequence shown here is derived from an EMBL/GenBank/DDBJ whole genome shotgun (WGS) entry which is preliminary data.</text>
</comment>
<evidence type="ECO:0000313" key="2">
    <source>
        <dbReference type="Proteomes" id="UP001253848"/>
    </source>
</evidence>
<proteinExistence type="predicted"/>
<evidence type="ECO:0000313" key="1">
    <source>
        <dbReference type="EMBL" id="MDT0685666.1"/>
    </source>
</evidence>
<name>A0ABU3DPM3_9FLAO</name>
<gene>
    <name evidence="1" type="ORF">RM541_04785</name>
</gene>
<sequence>MDKKSLQQVLGFLSTPPLWKNNLFGLSQFNFPLDISAEDAAISGSPHSILGKRMESFFEALLKSSTGYEVLASNIQIQNAKITIGEIDFLLKSLTKNQHYHVELVYKFYVYDPDYQEELERWIGPNRKDSLLQKIKKLKEKQFPLLYKPETKEYLSALQVNPQDLKQEVCFKAQLFLPKHLMQIETSSINKECVAGYWIHSEDFFGKDYEHYLFYSPKKQQWPVDPQYAENWHSYEVIKKEVETFIERKRSPLLWMKKSEFEFERFFIVWW</sequence>
<reference evidence="1 2" key="1">
    <citation type="submission" date="2023-09" db="EMBL/GenBank/DDBJ databases">
        <authorList>
            <person name="Rey-Velasco X."/>
        </authorList>
    </citation>
    <scope>NUCLEOTIDE SEQUENCE [LARGE SCALE GENOMIC DNA]</scope>
    <source>
        <strain evidence="1 2">F225</strain>
    </source>
</reference>
<keyword evidence="2" id="KW-1185">Reference proteome</keyword>
<dbReference type="Pfam" id="PF08907">
    <property type="entry name" value="DUF1853"/>
    <property type="match status" value="1"/>
</dbReference>
<protein>
    <submittedName>
        <fullName evidence="1">DUF1853 family protein</fullName>
    </submittedName>
</protein>
<dbReference type="RefSeq" id="WP_311499081.1">
    <property type="nucleotide sequence ID" value="NZ_JAVRHN010000003.1"/>
</dbReference>
<organism evidence="1 2">
    <name type="scientific">Autumnicola psychrophila</name>
    <dbReference type="NCBI Taxonomy" id="3075592"/>
    <lineage>
        <taxon>Bacteria</taxon>
        <taxon>Pseudomonadati</taxon>
        <taxon>Bacteroidota</taxon>
        <taxon>Flavobacteriia</taxon>
        <taxon>Flavobacteriales</taxon>
        <taxon>Flavobacteriaceae</taxon>
        <taxon>Autumnicola</taxon>
    </lineage>
</organism>
<dbReference type="InterPro" id="IPR015003">
    <property type="entry name" value="DUF1853"/>
</dbReference>